<organism evidence="2 3">
    <name type="scientific">Vagococcus proximus</name>
    <dbReference type="NCBI Taxonomy" id="2991417"/>
    <lineage>
        <taxon>Bacteria</taxon>
        <taxon>Bacillati</taxon>
        <taxon>Bacillota</taxon>
        <taxon>Bacilli</taxon>
        <taxon>Lactobacillales</taxon>
        <taxon>Enterococcaceae</taxon>
        <taxon>Vagococcus</taxon>
    </lineage>
</organism>
<evidence type="ECO:0000313" key="3">
    <source>
        <dbReference type="Proteomes" id="UP001147148"/>
    </source>
</evidence>
<keyword evidence="1" id="KW-0812">Transmembrane</keyword>
<keyword evidence="1" id="KW-0472">Membrane</keyword>
<reference evidence="2" key="1">
    <citation type="submission" date="2022-10" db="EMBL/GenBank/DDBJ databases">
        <title>Vagococcus sp. isolated from poultry meat.</title>
        <authorList>
            <person name="Johansson P."/>
            <person name="Bjorkroth J."/>
        </authorList>
    </citation>
    <scope>NUCLEOTIDE SEQUENCE</scope>
    <source>
        <strain evidence="2">PNs007</strain>
    </source>
</reference>
<dbReference type="Proteomes" id="UP001147148">
    <property type="component" value="Unassembled WGS sequence"/>
</dbReference>
<comment type="caution">
    <text evidence="2">The sequence shown here is derived from an EMBL/GenBank/DDBJ whole genome shotgun (WGS) entry which is preliminary data.</text>
</comment>
<keyword evidence="3" id="KW-1185">Reference proteome</keyword>
<dbReference type="EMBL" id="JAPDSH010000004">
    <property type="protein sequence ID" value="MDF0480052.1"/>
    <property type="molecule type" value="Genomic_DNA"/>
</dbReference>
<accession>A0ABT5X240</accession>
<sequence length="190" mass="21553">MFESNMGTLMSAVIGGLVGMVGVAIALYFNYKTKIDTQKFQKELNEEQHLFQKELLSLSLNQAKSTGSNSKERSFKEEMIWQTKYKTFIKLMSYRHELESKEFKAALNSITGTFCESKVILDNTNKLYASLDDVKTLDGRVKDDLITLLKSMMTDLGLETKNNDMIFTNIFSIPDAPTVVHVNILNQKDA</sequence>
<evidence type="ECO:0000256" key="1">
    <source>
        <dbReference type="SAM" id="Phobius"/>
    </source>
</evidence>
<evidence type="ECO:0000313" key="2">
    <source>
        <dbReference type="EMBL" id="MDF0480052.1"/>
    </source>
</evidence>
<dbReference type="RefSeq" id="WP_275471636.1">
    <property type="nucleotide sequence ID" value="NZ_JAPDSH010000004.1"/>
</dbReference>
<gene>
    <name evidence="2" type="ORF">OL233_07070</name>
</gene>
<keyword evidence="1" id="KW-1133">Transmembrane helix</keyword>
<name>A0ABT5X240_9ENTE</name>
<proteinExistence type="predicted"/>
<feature type="transmembrane region" description="Helical" evidence="1">
    <location>
        <begin position="6"/>
        <end position="29"/>
    </location>
</feature>
<protein>
    <submittedName>
        <fullName evidence="2">Uncharacterized protein</fullName>
    </submittedName>
</protein>